<dbReference type="PANTHER" id="PTHR42904">
    <property type="entry name" value="NUDIX HYDROLASE, NUDC SUBFAMILY"/>
    <property type="match status" value="1"/>
</dbReference>
<comment type="cofactor">
    <cofactor evidence="2">
        <name>Zn(2+)</name>
        <dbReference type="ChEBI" id="CHEBI:29105"/>
    </cofactor>
</comment>
<evidence type="ECO:0000256" key="6">
    <source>
        <dbReference type="ARBA" id="ARBA00022801"/>
    </source>
</evidence>
<evidence type="ECO:0000256" key="8">
    <source>
        <dbReference type="ARBA" id="ARBA00023027"/>
    </source>
</evidence>
<evidence type="ECO:0000256" key="3">
    <source>
        <dbReference type="ARBA" id="ARBA00009595"/>
    </source>
</evidence>
<evidence type="ECO:0000313" key="12">
    <source>
        <dbReference type="Proteomes" id="UP000319449"/>
    </source>
</evidence>
<dbReference type="EC" id="3.6.1.22" evidence="4"/>
<dbReference type="GO" id="GO:0005829">
    <property type="term" value="C:cytosol"/>
    <property type="evidence" value="ECO:0007669"/>
    <property type="project" value="TreeGrafter"/>
</dbReference>
<comment type="cofactor">
    <cofactor evidence="1">
        <name>Mg(2+)</name>
        <dbReference type="ChEBI" id="CHEBI:18420"/>
    </cofactor>
</comment>
<sequence length="287" mass="31720">MYPDSVNLPFNHTIIAKDFVPAMPGAVPPSGDGFWLLIQGNGLVLVPGEHGPALPAGRGAATVGDAPPVPLGTWQGAPLFARAISRDVQLPAGWLCEPFNAFEERIPDTLLTLGGFAKQVLHWQQQSRHCSRCGAILSANSGNWGMRCDGCGHEHFPAIHPCIIVLIRRHDEFLLTRKAEWPPGRYGLVAGFLDMGESLEECVHREVREETGIEVTGVRYVGSQNWPFPSQLMAGFVADYAGGELRVDHKELEDARWFCPTEMPEHIPPKRSIARWIIDRYAFHSES</sequence>
<dbReference type="SUPFAM" id="SSF55811">
    <property type="entry name" value="Nudix"/>
    <property type="match status" value="2"/>
</dbReference>
<dbReference type="Pfam" id="PF09297">
    <property type="entry name" value="Zn_ribbon_NUD"/>
    <property type="match status" value="1"/>
</dbReference>
<evidence type="ECO:0000256" key="2">
    <source>
        <dbReference type="ARBA" id="ARBA00001947"/>
    </source>
</evidence>
<keyword evidence="12" id="KW-1185">Reference proteome</keyword>
<feature type="domain" description="Nudix hydrolase" evidence="10">
    <location>
        <begin position="157"/>
        <end position="279"/>
    </location>
</feature>
<dbReference type="GO" id="GO:0035529">
    <property type="term" value="F:NADH pyrophosphatase activity"/>
    <property type="evidence" value="ECO:0007669"/>
    <property type="project" value="TreeGrafter"/>
</dbReference>
<keyword evidence="5" id="KW-0479">Metal-binding</keyword>
<dbReference type="InterPro" id="IPR000086">
    <property type="entry name" value="NUDIX_hydrolase_dom"/>
</dbReference>
<dbReference type="Pfam" id="PF09296">
    <property type="entry name" value="NUDIX-like"/>
    <property type="match status" value="1"/>
</dbReference>
<dbReference type="Gene3D" id="3.90.79.10">
    <property type="entry name" value="Nucleoside Triphosphate Pyrophosphohydrolase"/>
    <property type="match status" value="1"/>
</dbReference>
<dbReference type="Pfam" id="PF00293">
    <property type="entry name" value="NUDIX"/>
    <property type="match status" value="1"/>
</dbReference>
<proteinExistence type="inferred from homology"/>
<dbReference type="InterPro" id="IPR050241">
    <property type="entry name" value="NAD-cap_RNA_hydrolase_NudC"/>
</dbReference>
<evidence type="ECO:0000256" key="7">
    <source>
        <dbReference type="ARBA" id="ARBA00022842"/>
    </source>
</evidence>
<protein>
    <recommendedName>
        <fullName evidence="4">NAD(+) diphosphatase</fullName>
        <ecNumber evidence="4">3.6.1.22</ecNumber>
    </recommendedName>
</protein>
<dbReference type="AlphaFoldDB" id="A0A562WQY2"/>
<comment type="caution">
    <text evidence="11">The sequence shown here is derived from an EMBL/GenBank/DDBJ whole genome shotgun (WGS) entry which is preliminary data.</text>
</comment>
<dbReference type="PROSITE" id="PS00893">
    <property type="entry name" value="NUDIX_BOX"/>
    <property type="match status" value="1"/>
</dbReference>
<dbReference type="NCBIfam" id="NF001299">
    <property type="entry name" value="PRK00241.1"/>
    <property type="match status" value="1"/>
</dbReference>
<dbReference type="GO" id="GO:0006742">
    <property type="term" value="P:NADP+ catabolic process"/>
    <property type="evidence" value="ECO:0007669"/>
    <property type="project" value="TreeGrafter"/>
</dbReference>
<comment type="catalytic activity">
    <reaction evidence="9">
        <text>a 5'-end NAD(+)-phospho-ribonucleoside in mRNA + H2O = a 5'-end phospho-adenosine-phospho-ribonucleoside in mRNA + beta-nicotinamide D-ribonucleotide + 2 H(+)</text>
        <dbReference type="Rhea" id="RHEA:60876"/>
        <dbReference type="Rhea" id="RHEA-COMP:15698"/>
        <dbReference type="Rhea" id="RHEA-COMP:15719"/>
        <dbReference type="ChEBI" id="CHEBI:14649"/>
        <dbReference type="ChEBI" id="CHEBI:15377"/>
        <dbReference type="ChEBI" id="CHEBI:15378"/>
        <dbReference type="ChEBI" id="CHEBI:144029"/>
        <dbReference type="ChEBI" id="CHEBI:144051"/>
    </reaction>
    <physiologicalReaction direction="left-to-right" evidence="9">
        <dbReference type="Rhea" id="RHEA:60877"/>
    </physiologicalReaction>
</comment>
<organism evidence="11 12">
    <name type="scientific">Geobacter argillaceus</name>
    <dbReference type="NCBI Taxonomy" id="345631"/>
    <lineage>
        <taxon>Bacteria</taxon>
        <taxon>Pseudomonadati</taxon>
        <taxon>Thermodesulfobacteriota</taxon>
        <taxon>Desulfuromonadia</taxon>
        <taxon>Geobacterales</taxon>
        <taxon>Geobacteraceae</taxon>
        <taxon>Geobacter</taxon>
    </lineage>
</organism>
<keyword evidence="7" id="KW-0460">Magnesium</keyword>
<dbReference type="InterPro" id="IPR020084">
    <property type="entry name" value="NUDIX_hydrolase_CS"/>
</dbReference>
<evidence type="ECO:0000256" key="5">
    <source>
        <dbReference type="ARBA" id="ARBA00022723"/>
    </source>
</evidence>
<keyword evidence="8" id="KW-0520">NAD</keyword>
<evidence type="ECO:0000256" key="4">
    <source>
        <dbReference type="ARBA" id="ARBA00012381"/>
    </source>
</evidence>
<name>A0A562WQY2_9BACT</name>
<dbReference type="InterPro" id="IPR015375">
    <property type="entry name" value="NADH_PPase-like_N"/>
</dbReference>
<gene>
    <name evidence="11" type="ORF">JN12_00737</name>
</gene>
<evidence type="ECO:0000256" key="1">
    <source>
        <dbReference type="ARBA" id="ARBA00001946"/>
    </source>
</evidence>
<reference evidence="11 12" key="1">
    <citation type="submission" date="2019-07" db="EMBL/GenBank/DDBJ databases">
        <title>Genomic Encyclopedia of Archaeal and Bacterial Type Strains, Phase II (KMG-II): from individual species to whole genera.</title>
        <authorList>
            <person name="Goeker M."/>
        </authorList>
    </citation>
    <scope>NUCLEOTIDE SEQUENCE [LARGE SCALE GENOMIC DNA]</scope>
    <source>
        <strain evidence="11 12">ATCC BAA-1139</strain>
    </source>
</reference>
<comment type="similarity">
    <text evidence="3">Belongs to the Nudix hydrolase family. NudC subfamily.</text>
</comment>
<dbReference type="PROSITE" id="PS51462">
    <property type="entry name" value="NUDIX"/>
    <property type="match status" value="1"/>
</dbReference>
<dbReference type="InterPro" id="IPR015797">
    <property type="entry name" value="NUDIX_hydrolase-like_dom_sf"/>
</dbReference>
<dbReference type="InterPro" id="IPR015376">
    <property type="entry name" value="Znr_NADH_PPase"/>
</dbReference>
<dbReference type="EMBL" id="VLLN01000003">
    <property type="protein sequence ID" value="TWJ32760.1"/>
    <property type="molecule type" value="Genomic_DNA"/>
</dbReference>
<dbReference type="InterPro" id="IPR049734">
    <property type="entry name" value="NudC-like_C"/>
</dbReference>
<dbReference type="GO" id="GO:0019677">
    <property type="term" value="P:NAD+ catabolic process"/>
    <property type="evidence" value="ECO:0007669"/>
    <property type="project" value="TreeGrafter"/>
</dbReference>
<evidence type="ECO:0000259" key="10">
    <source>
        <dbReference type="PROSITE" id="PS51462"/>
    </source>
</evidence>
<evidence type="ECO:0000256" key="9">
    <source>
        <dbReference type="ARBA" id="ARBA00023679"/>
    </source>
</evidence>
<dbReference type="FunFam" id="3.90.79.10:FF:000051">
    <property type="entry name" value="Probable NADH pyrophosphatase"/>
    <property type="match status" value="1"/>
</dbReference>
<dbReference type="Proteomes" id="UP000319449">
    <property type="component" value="Unassembled WGS sequence"/>
</dbReference>
<evidence type="ECO:0000313" key="11">
    <source>
        <dbReference type="EMBL" id="TWJ32760.1"/>
    </source>
</evidence>
<dbReference type="Gene3D" id="3.90.79.20">
    <property type="match status" value="1"/>
</dbReference>
<dbReference type="GO" id="GO:0046872">
    <property type="term" value="F:metal ion binding"/>
    <property type="evidence" value="ECO:0007669"/>
    <property type="project" value="UniProtKB-KW"/>
</dbReference>
<keyword evidence="6" id="KW-0378">Hydrolase</keyword>
<dbReference type="RefSeq" id="WP_145018330.1">
    <property type="nucleotide sequence ID" value="NZ_VLLN01000003.1"/>
</dbReference>
<dbReference type="OrthoDB" id="9791656at2"/>
<dbReference type="PANTHER" id="PTHR42904:SF6">
    <property type="entry name" value="NAD-CAPPED RNA HYDROLASE NUDT12"/>
    <property type="match status" value="1"/>
</dbReference>
<dbReference type="CDD" id="cd03429">
    <property type="entry name" value="NUDIX_NADH_pyrophosphatase_Nudt13"/>
    <property type="match status" value="1"/>
</dbReference>
<accession>A0A562WQY2</accession>